<dbReference type="Pfam" id="PF02566">
    <property type="entry name" value="OsmC"/>
    <property type="match status" value="1"/>
</dbReference>
<dbReference type="Gene3D" id="3.30.300.20">
    <property type="match status" value="1"/>
</dbReference>
<reference evidence="2" key="2">
    <citation type="submission" date="2016-02" db="EMBL/GenBank/DDBJ databases">
        <title>Draft genome sequence of five rapidly growing Mycobacterium species.</title>
        <authorList>
            <person name="Katahira K."/>
            <person name="Gotou Y."/>
            <person name="Iida K."/>
            <person name="Ogura Y."/>
            <person name="Hayashi T."/>
        </authorList>
    </citation>
    <scope>NUCLEOTIDE SEQUENCE [LARGE SCALE GENOMIC DNA]</scope>
    <source>
        <strain evidence="2">JCM6368</strain>
    </source>
</reference>
<accession>A0A100WKE3</accession>
<dbReference type="InterPro" id="IPR015946">
    <property type="entry name" value="KH_dom-like_a/b"/>
</dbReference>
<dbReference type="InterPro" id="IPR003718">
    <property type="entry name" value="OsmC/Ohr_fam"/>
</dbReference>
<proteinExistence type="predicted"/>
<dbReference type="PANTHER" id="PTHR42830:SF2">
    <property type="entry name" value="OSMC_OHR FAMILY PROTEIN"/>
    <property type="match status" value="1"/>
</dbReference>
<dbReference type="SUPFAM" id="SSF82784">
    <property type="entry name" value="OsmC-like"/>
    <property type="match status" value="1"/>
</dbReference>
<dbReference type="AlphaFoldDB" id="A0A100WKE3"/>
<dbReference type="InterPro" id="IPR036102">
    <property type="entry name" value="OsmC/Ohrsf"/>
</dbReference>
<evidence type="ECO:0000313" key="1">
    <source>
        <dbReference type="EMBL" id="GAT00140.1"/>
    </source>
</evidence>
<organism evidence="1 2">
    <name type="scientific">Mycolicibacterium fortuitum subsp. acetamidolyticum</name>
    <dbReference type="NCBI Taxonomy" id="144550"/>
    <lineage>
        <taxon>Bacteria</taxon>
        <taxon>Bacillati</taxon>
        <taxon>Actinomycetota</taxon>
        <taxon>Actinomycetes</taxon>
        <taxon>Mycobacteriales</taxon>
        <taxon>Mycobacteriaceae</taxon>
        <taxon>Mycolicibacterium</taxon>
    </lineage>
</organism>
<name>A0A100WKE3_MYCFO</name>
<comment type="caution">
    <text evidence="1">The sequence shown here is derived from an EMBL/GenBank/DDBJ whole genome shotgun (WGS) entry which is preliminary data.</text>
</comment>
<dbReference type="InterPro" id="IPR052707">
    <property type="entry name" value="OsmC_Ohr_Peroxiredoxin"/>
</dbReference>
<gene>
    <name evidence="1" type="ORF">RMCFA_0254</name>
</gene>
<protein>
    <submittedName>
        <fullName evidence="1">OsmC-like protein</fullName>
    </submittedName>
</protein>
<dbReference type="PANTHER" id="PTHR42830">
    <property type="entry name" value="OSMOTICALLY INDUCIBLE FAMILY PROTEIN"/>
    <property type="match status" value="1"/>
</dbReference>
<sequence>MPAEIRQYVRPHYVFVGHAAKRHGTKSSYLCQCVNGGVPRLSATIGSVTHMANRTHRYEAEVTWTGNTGSGTSGYRDYARDHDVTGVEASGKPTILGSADPAFRGDPQRWNPEELLVVSLSQCHMLWYLALCAKAGITVTAYSDRPDGVMSENAEGSGVFTEVTLRPRVTIAEPSRVGDATELHHEAHRMCFIANSVNFPVSAEPTVTASA</sequence>
<evidence type="ECO:0000313" key="2">
    <source>
        <dbReference type="Proteomes" id="UP000069705"/>
    </source>
</evidence>
<reference evidence="1 2" key="1">
    <citation type="journal article" date="2016" name="Genome Announc.">
        <title>Draft Genome Sequences of Five Rapidly Growing Mycobacterium Species, M. thermoresistibile, M. fortuitum subsp. acetamidolyticum, M. canariasense, M. brisbanense, and M. novocastrense.</title>
        <authorList>
            <person name="Katahira K."/>
            <person name="Ogura Y."/>
            <person name="Gotoh Y."/>
            <person name="Hayashi T."/>
        </authorList>
    </citation>
    <scope>NUCLEOTIDE SEQUENCE [LARGE SCALE GENOMIC DNA]</scope>
    <source>
        <strain evidence="1 2">JCM6368</strain>
    </source>
</reference>
<dbReference type="EMBL" id="BCSZ01000002">
    <property type="protein sequence ID" value="GAT00140.1"/>
    <property type="molecule type" value="Genomic_DNA"/>
</dbReference>
<dbReference type="Proteomes" id="UP000069705">
    <property type="component" value="Unassembled WGS sequence"/>
</dbReference>